<feature type="domain" description="DnaB/C C-terminal" evidence="3">
    <location>
        <begin position="146"/>
        <end position="215"/>
    </location>
</feature>
<evidence type="ECO:0000256" key="1">
    <source>
        <dbReference type="ARBA" id="ARBA00093462"/>
    </source>
</evidence>
<name>A0AA37DGP4_9FIRM</name>
<dbReference type="InterPro" id="IPR053162">
    <property type="entry name" value="DnaD"/>
</dbReference>
<comment type="caution">
    <text evidence="4">The sequence shown here is derived from an EMBL/GenBank/DDBJ whole genome shotgun (WGS) entry which is preliminary data.</text>
</comment>
<organism evidence="4 5">
    <name type="scientific">Stomatobaculum longum</name>
    <dbReference type="NCBI Taxonomy" id="796942"/>
    <lineage>
        <taxon>Bacteria</taxon>
        <taxon>Bacillati</taxon>
        <taxon>Bacillota</taxon>
        <taxon>Clostridia</taxon>
        <taxon>Lachnospirales</taxon>
        <taxon>Lachnospiraceae</taxon>
        <taxon>Stomatobaculum</taxon>
    </lineage>
</organism>
<dbReference type="InterPro" id="IPR017019">
    <property type="entry name" value="DNA_replication_prd_bac"/>
</dbReference>
<evidence type="ECO:0000256" key="2">
    <source>
        <dbReference type="SAM" id="MobiDB-lite"/>
    </source>
</evidence>
<dbReference type="PANTHER" id="PTHR37293:SF5">
    <property type="entry name" value="DNA REPLICATION PROTEIN"/>
    <property type="match status" value="1"/>
</dbReference>
<feature type="compositionally biased region" description="Basic and acidic residues" evidence="2">
    <location>
        <begin position="299"/>
        <end position="316"/>
    </location>
</feature>
<dbReference type="RefSeq" id="WP_009532873.1">
    <property type="nucleotide sequence ID" value="NZ_JH590862.1"/>
</dbReference>
<comment type="similarity">
    <text evidence="1">Belongs to the DnaB/DnaD family.</text>
</comment>
<dbReference type="InterPro" id="IPR006343">
    <property type="entry name" value="DnaB/C_C"/>
</dbReference>
<sequence length="349" mass="40013">MKIIFQGDAAPGVTVVSNEFIDRYMPSVNGAYVKVYLYLLRHRGEEVTDARIADSLELTEGDVKRALLRWQREGLIAGDIGQDRLRETESGYELPKTPPEPEPLPENPEPESTEPVLPPAKLPDKSGVDFRRLQDDSEFAGLSYALQRYLGRTFSQTDTETVAYLYGTLGMSADLLIKLGEYCAEKKKSSLRYFEKVALDWYERGIRTPEEAEQRGQSYTKEVYAVLKAFGIRDRGPGVEEQKFIEKWYREYAFSEELVVEACSRTLRHVNKPSFPYADGILTRWHRAGVHSMQDIAEEDKKREETGRKKGAESGAKKNGTRFHNFEEREEDPNDLVLQQLKRKLEQES</sequence>
<feature type="region of interest" description="Disordered" evidence="2">
    <location>
        <begin position="298"/>
        <end position="337"/>
    </location>
</feature>
<dbReference type="SUPFAM" id="SSF158499">
    <property type="entry name" value="DnaD domain-like"/>
    <property type="match status" value="2"/>
</dbReference>
<feature type="compositionally biased region" description="Pro residues" evidence="2">
    <location>
        <begin position="96"/>
        <end position="107"/>
    </location>
</feature>
<evidence type="ECO:0000259" key="3">
    <source>
        <dbReference type="Pfam" id="PF07261"/>
    </source>
</evidence>
<protein>
    <submittedName>
        <fullName evidence="4">DnaD and phage-associated domain-containing protein</fullName>
    </submittedName>
</protein>
<evidence type="ECO:0000313" key="5">
    <source>
        <dbReference type="Proteomes" id="UP000018466"/>
    </source>
</evidence>
<dbReference type="PIRSF" id="PIRSF033722">
    <property type="entry name" value="DnaD_CA_C3587_prd"/>
    <property type="match status" value="1"/>
</dbReference>
<dbReference type="AlphaFoldDB" id="A0AA37DGP4"/>
<gene>
    <name evidence="4" type="ORF">HMPREF9623_01040</name>
</gene>
<feature type="domain" description="DnaB/C C-terminal" evidence="3">
    <location>
        <begin position="240"/>
        <end position="298"/>
    </location>
</feature>
<dbReference type="Pfam" id="PF07261">
    <property type="entry name" value="DnaB_2"/>
    <property type="match status" value="2"/>
</dbReference>
<reference evidence="4 5" key="1">
    <citation type="submission" date="2011-10" db="EMBL/GenBank/DDBJ databases">
        <title>The Genome Sequence of Lachnospiraceae bacterium ACC2.</title>
        <authorList>
            <consortium name="The Broad Institute Genome Sequencing Platform"/>
            <person name="Earl A."/>
            <person name="Ward D."/>
            <person name="Feldgarden M."/>
            <person name="Gevers D."/>
            <person name="Sizova M."/>
            <person name="Hazen A."/>
            <person name="Epstein S."/>
            <person name="Young S.K."/>
            <person name="Zeng Q."/>
            <person name="Gargeya S."/>
            <person name="Fitzgerald M."/>
            <person name="Haas B."/>
            <person name="Abouelleil A."/>
            <person name="Alvarado L."/>
            <person name="Arachchi H.M."/>
            <person name="Berlin A."/>
            <person name="Brown A."/>
            <person name="Chapman S.B."/>
            <person name="Chen Z."/>
            <person name="Dunbar C."/>
            <person name="Freedman E."/>
            <person name="Gearin G."/>
            <person name="Goldberg J."/>
            <person name="Griggs A."/>
            <person name="Gujja S."/>
            <person name="Heiman D."/>
            <person name="Howarth C."/>
            <person name="Larson L."/>
            <person name="Lui A."/>
            <person name="MacDonald P.J.P."/>
            <person name="Montmayeur A."/>
            <person name="Murphy C."/>
            <person name="Neiman D."/>
            <person name="Pearson M."/>
            <person name="Priest M."/>
            <person name="Roberts A."/>
            <person name="Saif S."/>
            <person name="Shea T."/>
            <person name="Shenoy N."/>
            <person name="Sisk P."/>
            <person name="Stolte C."/>
            <person name="Sykes S."/>
            <person name="Wortman J."/>
            <person name="Nusbaum C."/>
            <person name="Birren B."/>
        </authorList>
    </citation>
    <scope>NUCLEOTIDE SEQUENCE [LARGE SCALE GENOMIC DNA]</scope>
    <source>
        <strain evidence="4 5">ACC2</strain>
    </source>
</reference>
<proteinExistence type="inferred from homology"/>
<evidence type="ECO:0000313" key="4">
    <source>
        <dbReference type="EMBL" id="EHO17441.1"/>
    </source>
</evidence>
<accession>A0AA37DGP4</accession>
<dbReference type="EMBL" id="AGEL01000006">
    <property type="protein sequence ID" value="EHO17441.1"/>
    <property type="molecule type" value="Genomic_DNA"/>
</dbReference>
<dbReference type="InterPro" id="IPR034829">
    <property type="entry name" value="DnaD-like_sf"/>
</dbReference>
<dbReference type="NCBIfam" id="TIGR01446">
    <property type="entry name" value="DnaD_dom"/>
    <property type="match status" value="2"/>
</dbReference>
<dbReference type="PANTHER" id="PTHR37293">
    <property type="entry name" value="PHAGE REPLICATION PROTEIN-RELATED"/>
    <property type="match status" value="1"/>
</dbReference>
<keyword evidence="5" id="KW-1185">Reference proteome</keyword>
<feature type="region of interest" description="Disordered" evidence="2">
    <location>
        <begin position="86"/>
        <end position="124"/>
    </location>
</feature>
<dbReference type="Gene3D" id="1.10.10.630">
    <property type="entry name" value="DnaD domain-like"/>
    <property type="match status" value="2"/>
</dbReference>
<dbReference type="GeneID" id="86940796"/>
<dbReference type="Proteomes" id="UP000018466">
    <property type="component" value="Unassembled WGS sequence"/>
</dbReference>